<name>A0AAV5D294_ELECO</name>
<reference evidence="1" key="2">
    <citation type="submission" date="2021-12" db="EMBL/GenBank/DDBJ databases">
        <title>Resequencing data analysis of finger millet.</title>
        <authorList>
            <person name="Hatakeyama M."/>
            <person name="Aluri S."/>
            <person name="Balachadran M.T."/>
            <person name="Sivarajan S.R."/>
            <person name="Poveda L."/>
            <person name="Shimizu-Inatsugi R."/>
            <person name="Schlapbach R."/>
            <person name="Sreeman S.M."/>
            <person name="Shimizu K.K."/>
        </authorList>
    </citation>
    <scope>NUCLEOTIDE SEQUENCE</scope>
</reference>
<dbReference type="GO" id="GO:0016747">
    <property type="term" value="F:acyltransferase activity, transferring groups other than amino-acyl groups"/>
    <property type="evidence" value="ECO:0007669"/>
    <property type="project" value="UniProtKB-ARBA"/>
</dbReference>
<dbReference type="AlphaFoldDB" id="A0AAV5D294"/>
<gene>
    <name evidence="1" type="primary">ga22439</name>
    <name evidence="1" type="ORF">PR202_ga22439</name>
</gene>
<evidence type="ECO:0000313" key="2">
    <source>
        <dbReference type="Proteomes" id="UP001054889"/>
    </source>
</evidence>
<protein>
    <submittedName>
        <fullName evidence="1">Uncharacterized protein</fullName>
    </submittedName>
</protein>
<keyword evidence="2" id="KW-1185">Reference proteome</keyword>
<evidence type="ECO:0000313" key="1">
    <source>
        <dbReference type="EMBL" id="GJN04862.1"/>
    </source>
</evidence>
<dbReference type="InterPro" id="IPR023213">
    <property type="entry name" value="CAT-like_dom_sf"/>
</dbReference>
<accession>A0AAV5D294</accession>
<proteinExistence type="predicted"/>
<dbReference type="EMBL" id="BQKI01000011">
    <property type="protein sequence ID" value="GJN04862.1"/>
    <property type="molecule type" value="Genomic_DNA"/>
</dbReference>
<dbReference type="Proteomes" id="UP001054889">
    <property type="component" value="Unassembled WGS sequence"/>
</dbReference>
<organism evidence="1 2">
    <name type="scientific">Eleusine coracana subsp. coracana</name>
    <dbReference type="NCBI Taxonomy" id="191504"/>
    <lineage>
        <taxon>Eukaryota</taxon>
        <taxon>Viridiplantae</taxon>
        <taxon>Streptophyta</taxon>
        <taxon>Embryophyta</taxon>
        <taxon>Tracheophyta</taxon>
        <taxon>Spermatophyta</taxon>
        <taxon>Magnoliopsida</taxon>
        <taxon>Liliopsida</taxon>
        <taxon>Poales</taxon>
        <taxon>Poaceae</taxon>
        <taxon>PACMAD clade</taxon>
        <taxon>Chloridoideae</taxon>
        <taxon>Cynodonteae</taxon>
        <taxon>Eleusininae</taxon>
        <taxon>Eleusine</taxon>
    </lineage>
</organism>
<dbReference type="Gene3D" id="3.30.559.10">
    <property type="entry name" value="Chloramphenicol acetyltransferase-like domain"/>
    <property type="match status" value="1"/>
</dbReference>
<comment type="caution">
    <text evidence="1">The sequence shown here is derived from an EMBL/GenBank/DDBJ whole genome shotgun (WGS) entry which is preliminary data.</text>
</comment>
<sequence length="116" mass="12366">MLRSATTDAIPLTVLDEVNFDQRISTSTCSSSIHQLHQAKAVLTSADDAEKLMMLVQFTRFKCGIFAVGTTSQADGRAAPCTTGQHLVADGRAARSFTVVWGTAARGAAMDDDPVY</sequence>
<reference evidence="1" key="1">
    <citation type="journal article" date="2018" name="DNA Res.">
        <title>Multiple hybrid de novo genome assembly of finger millet, an orphan allotetraploid crop.</title>
        <authorList>
            <person name="Hatakeyama M."/>
            <person name="Aluri S."/>
            <person name="Balachadran M.T."/>
            <person name="Sivarajan S.R."/>
            <person name="Patrignani A."/>
            <person name="Gruter S."/>
            <person name="Poveda L."/>
            <person name="Shimizu-Inatsugi R."/>
            <person name="Baeten J."/>
            <person name="Francoijs K.J."/>
            <person name="Nataraja K.N."/>
            <person name="Reddy Y.A.N."/>
            <person name="Phadnis S."/>
            <person name="Ravikumar R.L."/>
            <person name="Schlapbach R."/>
            <person name="Sreeman S.M."/>
            <person name="Shimizu K.K."/>
        </authorList>
    </citation>
    <scope>NUCLEOTIDE SEQUENCE</scope>
</reference>